<dbReference type="PANTHER" id="PTHR35068">
    <property type="entry name" value="BEN DOMAIN-CONTAINING PROTEIN 7"/>
    <property type="match status" value="1"/>
</dbReference>
<keyword evidence="5" id="KW-1185">Reference proteome</keyword>
<protein>
    <submittedName>
        <fullName evidence="4">BEN domain containing 7</fullName>
    </submittedName>
</protein>
<sequence>MEFGERKRRRKSQSFKLVTDGGKLLNECKTLQDARLCLGDEGMEIKRQITGMMRLLSDKTSRVYQRVGTEQDSLTKEPQDKPPNWVHQPALLSLVSEDHQTCGQYSTRSRKCNPHSPADVVPPPVPETPCCMCNCKGTLQAILQELRAMRRLMQTQKGQQERAASPSQPRLGPGPSSLHRPRKRRPIYKMTPLSVCSTRRAGFTPLDASLLKAAPVESVKQGECEKQDSSTPNNHPTSSDVSVLPPQTNPSEVRLAEDYDVFISKAQLDSILVNYTRSGSLLFRKLVCAFFDDATLANSLPNGKRKRGLNDNRKGLDQNIVGAIKVFTEKYCTEHKIEKLPGPRDWVQILQDQIKLARRRLKRVVCFYHFLLAGSLHISAPSYSIFPSAPL</sequence>
<evidence type="ECO:0000256" key="2">
    <source>
        <dbReference type="SAM" id="Phobius"/>
    </source>
</evidence>
<name>A0A3Q0QVX4_AMPCI</name>
<keyword evidence="2" id="KW-0812">Transmembrane</keyword>
<proteinExistence type="predicted"/>
<evidence type="ECO:0000259" key="3">
    <source>
        <dbReference type="PROSITE" id="PS51457"/>
    </source>
</evidence>
<dbReference type="InterPro" id="IPR053072">
    <property type="entry name" value="BEN_domain_protein_7"/>
</dbReference>
<evidence type="ECO:0000313" key="4">
    <source>
        <dbReference type="Ensembl" id="ENSACIP00000001396.1"/>
    </source>
</evidence>
<dbReference type="SMART" id="SM01025">
    <property type="entry name" value="BEN"/>
    <property type="match status" value="1"/>
</dbReference>
<feature type="region of interest" description="Disordered" evidence="1">
    <location>
        <begin position="153"/>
        <end position="191"/>
    </location>
</feature>
<dbReference type="Ensembl" id="ENSACIT00000001454.1">
    <property type="protein sequence ID" value="ENSACIP00000001396.1"/>
    <property type="gene ID" value="ENSACIG00000001044.1"/>
</dbReference>
<evidence type="ECO:0000256" key="1">
    <source>
        <dbReference type="SAM" id="MobiDB-lite"/>
    </source>
</evidence>
<keyword evidence="2" id="KW-1133">Transmembrane helix</keyword>
<feature type="region of interest" description="Disordered" evidence="1">
    <location>
        <begin position="219"/>
        <end position="249"/>
    </location>
</feature>
<dbReference type="PROSITE" id="PS51457">
    <property type="entry name" value="BEN"/>
    <property type="match status" value="1"/>
</dbReference>
<keyword evidence="2" id="KW-0472">Membrane</keyword>
<feature type="transmembrane region" description="Helical" evidence="2">
    <location>
        <begin position="365"/>
        <end position="386"/>
    </location>
</feature>
<dbReference type="STRING" id="61819.ENSACIP00000001396"/>
<dbReference type="GeneTree" id="ENSGT00940000163804"/>
<dbReference type="AlphaFoldDB" id="A0A3Q0QVX4"/>
<dbReference type="Proteomes" id="UP000261340">
    <property type="component" value="Unplaced"/>
</dbReference>
<feature type="compositionally biased region" description="Polar residues" evidence="1">
    <location>
        <begin position="229"/>
        <end position="249"/>
    </location>
</feature>
<accession>A0A3Q0QVX4</accession>
<feature type="domain" description="BEN" evidence="3">
    <location>
        <begin position="258"/>
        <end position="365"/>
    </location>
</feature>
<dbReference type="InterPro" id="IPR018379">
    <property type="entry name" value="BEN_domain"/>
</dbReference>
<reference evidence="4" key="2">
    <citation type="submission" date="2025-09" db="UniProtKB">
        <authorList>
            <consortium name="Ensembl"/>
        </authorList>
    </citation>
    <scope>IDENTIFICATION</scope>
</reference>
<evidence type="ECO:0000313" key="5">
    <source>
        <dbReference type="Proteomes" id="UP000261340"/>
    </source>
</evidence>
<dbReference type="Pfam" id="PF10523">
    <property type="entry name" value="BEN"/>
    <property type="match status" value="1"/>
</dbReference>
<dbReference type="Gene3D" id="1.10.10.2590">
    <property type="entry name" value="BEN domain"/>
    <property type="match status" value="1"/>
</dbReference>
<reference evidence="4" key="1">
    <citation type="submission" date="2025-08" db="UniProtKB">
        <authorList>
            <consortium name="Ensembl"/>
        </authorList>
    </citation>
    <scope>IDENTIFICATION</scope>
</reference>
<organism evidence="4 5">
    <name type="scientific">Amphilophus citrinellus</name>
    <name type="common">Midas cichlid</name>
    <name type="synonym">Cichlasoma citrinellum</name>
    <dbReference type="NCBI Taxonomy" id="61819"/>
    <lineage>
        <taxon>Eukaryota</taxon>
        <taxon>Metazoa</taxon>
        <taxon>Chordata</taxon>
        <taxon>Craniata</taxon>
        <taxon>Vertebrata</taxon>
        <taxon>Euteleostomi</taxon>
        <taxon>Actinopterygii</taxon>
        <taxon>Neopterygii</taxon>
        <taxon>Teleostei</taxon>
        <taxon>Neoteleostei</taxon>
        <taxon>Acanthomorphata</taxon>
        <taxon>Ovalentaria</taxon>
        <taxon>Cichlomorphae</taxon>
        <taxon>Cichliformes</taxon>
        <taxon>Cichlidae</taxon>
        <taxon>New World cichlids</taxon>
        <taxon>Cichlasomatinae</taxon>
        <taxon>Heroini</taxon>
        <taxon>Amphilophus</taxon>
    </lineage>
</organism>
<dbReference type="GO" id="GO:0003677">
    <property type="term" value="F:DNA binding"/>
    <property type="evidence" value="ECO:0007669"/>
    <property type="project" value="InterPro"/>
</dbReference>
<dbReference type="PANTHER" id="PTHR35068:SF1">
    <property type="entry name" value="BEN DOMAIN-CONTAINING PROTEIN 7"/>
    <property type="match status" value="1"/>
</dbReference>